<keyword evidence="6" id="KW-1185">Reference proteome</keyword>
<keyword evidence="1" id="KW-0812">Transmembrane</keyword>
<dbReference type="InterPro" id="IPR026841">
    <property type="entry name" value="Aur1/Ipt1"/>
</dbReference>
<evidence type="ECO:0000313" key="5">
    <source>
        <dbReference type="Proteomes" id="UP000077384"/>
    </source>
</evidence>
<evidence type="ECO:0000256" key="1">
    <source>
        <dbReference type="SAM" id="Phobius"/>
    </source>
</evidence>
<evidence type="ECO:0000313" key="3">
    <source>
        <dbReference type="EMBL" id="OAA92285.1"/>
    </source>
</evidence>
<dbReference type="EMBL" id="LITQ01000021">
    <property type="protein sequence ID" value="OAA92285.1"/>
    <property type="molecule type" value="Genomic_DNA"/>
</dbReference>
<comment type="caution">
    <text evidence="3">The sequence shown here is derived from an EMBL/GenBank/DDBJ whole genome shotgun (WGS) entry which is preliminary data.</text>
</comment>
<evidence type="ECO:0000313" key="6">
    <source>
        <dbReference type="Proteomes" id="UP000093694"/>
    </source>
</evidence>
<evidence type="ECO:0000313" key="4">
    <source>
        <dbReference type="EMBL" id="OBR90213.1"/>
    </source>
</evidence>
<feature type="transmembrane region" description="Helical" evidence="1">
    <location>
        <begin position="159"/>
        <end position="177"/>
    </location>
</feature>
<dbReference type="GO" id="GO:0016020">
    <property type="term" value="C:membrane"/>
    <property type="evidence" value="ECO:0007669"/>
    <property type="project" value="UniProtKB-SubCell"/>
</dbReference>
<feature type="transmembrane region" description="Helical" evidence="1">
    <location>
        <begin position="83"/>
        <end position="104"/>
    </location>
</feature>
<feature type="domain" description="Inositolphosphotransferase Aur1/Ipt1" evidence="2">
    <location>
        <begin position="60"/>
        <end position="197"/>
    </location>
</feature>
<dbReference type="Proteomes" id="UP000077384">
    <property type="component" value="Unassembled WGS sequence"/>
</dbReference>
<keyword evidence="1" id="KW-1133">Transmembrane helix</keyword>
<dbReference type="SUPFAM" id="SSF48317">
    <property type="entry name" value="Acid phosphatase/Vanadium-dependent haloperoxidase"/>
    <property type="match status" value="1"/>
</dbReference>
<proteinExistence type="predicted"/>
<feature type="transmembrane region" description="Helical" evidence="1">
    <location>
        <begin position="12"/>
        <end position="33"/>
    </location>
</feature>
<accession>A0A162J9M6</accession>
<feature type="transmembrane region" description="Helical" evidence="1">
    <location>
        <begin position="53"/>
        <end position="76"/>
    </location>
</feature>
<gene>
    <name evidence="4" type="ORF">CLCOS_41150</name>
    <name evidence="3" type="ORF">WX73_01101</name>
</gene>
<keyword evidence="1" id="KW-0472">Membrane</keyword>
<protein>
    <submittedName>
        <fullName evidence="3">PAP2 superfamily protein</fullName>
    </submittedName>
</protein>
<reference evidence="3 5" key="1">
    <citation type="journal article" date="2015" name="Biotechnol. Bioeng.">
        <title>Genome sequence and phenotypic characterization of Caulobacter segnis.</title>
        <authorList>
            <person name="Patel S."/>
            <person name="Fletcher B."/>
            <person name="Scott D.C."/>
            <person name="Ely B."/>
        </authorList>
    </citation>
    <scope>NUCLEOTIDE SEQUENCE [LARGE SCALE GENOMIC DNA]</scope>
    <source>
        <strain evidence="3 5">PS02</strain>
    </source>
</reference>
<dbReference type="Proteomes" id="UP000093694">
    <property type="component" value="Unassembled WGS sequence"/>
</dbReference>
<name>A0A162J9M6_9CLOT</name>
<evidence type="ECO:0000259" key="2">
    <source>
        <dbReference type="Pfam" id="PF14378"/>
    </source>
</evidence>
<feature type="transmembrane region" description="Helical" evidence="1">
    <location>
        <begin position="131"/>
        <end position="147"/>
    </location>
</feature>
<dbReference type="AlphaFoldDB" id="A0A162J9M6"/>
<organism evidence="3 5">
    <name type="scientific">Clostridium coskatii</name>
    <dbReference type="NCBI Taxonomy" id="1705578"/>
    <lineage>
        <taxon>Bacteria</taxon>
        <taxon>Bacillati</taxon>
        <taxon>Bacillota</taxon>
        <taxon>Clostridia</taxon>
        <taxon>Eubacteriales</taxon>
        <taxon>Clostridiaceae</taxon>
        <taxon>Clostridium</taxon>
    </lineage>
</organism>
<dbReference type="InterPro" id="IPR036938">
    <property type="entry name" value="PAP2/HPO_sf"/>
</dbReference>
<dbReference type="PATRIC" id="fig|1705578.3.peg.1494"/>
<feature type="transmembrane region" description="Helical" evidence="1">
    <location>
        <begin position="183"/>
        <end position="205"/>
    </location>
</feature>
<sequence>MRVGVALKRLKLNLLPLSLLLIIPAINVSYGLLNNTIRGCHSLVTSLDMAIPFIKQFIIAYWMWFPFMFISLVYLCFNYRNSYYKCVITMVIGMITCYIIYFFFQTMVPRPVVSGNDIFSRAVRFTYSWDKPFNCFPSIHVLASYIIMMASRKLDKKPFIKFAMNFIGISVIVSTQFVKQHVILDAIFAILLAEIIYRFVAGFILERGLIWKKKLCWWLTMKKKLET</sequence>
<reference evidence="4 6" key="2">
    <citation type="journal article" date="2016" name="Front. Microbiol.">
        <title>Industrial Acetogenic Biocatalysts: A Comparative Metabolic and Genomic Analysis.</title>
        <authorList>
            <person name="Bengelsdorf F."/>
            <person name="Poehlein A."/>
            <person name="Sonja S."/>
            <person name="Erz C."/>
            <person name="Hummel T."/>
            <person name="Hoffmeister S."/>
            <person name="Daniel R."/>
            <person name="Durre P."/>
        </authorList>
    </citation>
    <scope>NUCLEOTIDE SEQUENCE [LARGE SCALE GENOMIC DNA]</scope>
    <source>
        <strain evidence="4 6">PTA-10522</strain>
    </source>
</reference>
<dbReference type="Pfam" id="PF14378">
    <property type="entry name" value="PAP2_3"/>
    <property type="match status" value="1"/>
</dbReference>
<dbReference type="EMBL" id="LROR01000102">
    <property type="protein sequence ID" value="OBR90213.1"/>
    <property type="molecule type" value="Genomic_DNA"/>
</dbReference>